<evidence type="ECO:0000313" key="2">
    <source>
        <dbReference type="Proteomes" id="UP000030907"/>
    </source>
</evidence>
<name>A0A0A7PU94_9SPHN</name>
<reference evidence="1 2" key="1">
    <citation type="journal article" date="2015" name="Int. J. Syst. Evol. Microbiol.">
        <title>Description of Sphingopyxis fribergensis sp. nov. - a soil bacterium with the ability to degrade styrene and phenylacetic acid.</title>
        <authorList>
            <person name="Oelschlagel M."/>
            <person name="Ruckert C."/>
            <person name="Kalinowski J."/>
            <person name="Schmidt G."/>
            <person name="Schlomann M."/>
            <person name="Tischler D."/>
        </authorList>
    </citation>
    <scope>NUCLEOTIDE SEQUENCE [LARGE SCALE GENOMIC DNA]</scope>
    <source>
        <strain evidence="1 2">Kp5.2</strain>
        <plasmid evidence="1">pSfKp5.2</plasmid>
    </source>
</reference>
<dbReference type="RefSeq" id="WP_040110191.1">
    <property type="nucleotide sequence ID" value="NZ_CP009123.1"/>
</dbReference>
<protein>
    <submittedName>
        <fullName evidence="1">Uncharacterized protein</fullName>
    </submittedName>
</protein>
<keyword evidence="2" id="KW-1185">Reference proteome</keyword>
<dbReference type="EMBL" id="CP009123">
    <property type="protein sequence ID" value="AJA11652.1"/>
    <property type="molecule type" value="Genomic_DNA"/>
</dbReference>
<accession>A0A0A7PU94</accession>
<dbReference type="HOGENOM" id="CLU_2702902_0_0_5"/>
<keyword evidence="1" id="KW-0614">Plasmid</keyword>
<dbReference type="KEGG" id="sphk:SKP52_24050"/>
<organism evidence="1 2">
    <name type="scientific">Sphingopyxis fribergensis</name>
    <dbReference type="NCBI Taxonomy" id="1515612"/>
    <lineage>
        <taxon>Bacteria</taxon>
        <taxon>Pseudomonadati</taxon>
        <taxon>Pseudomonadota</taxon>
        <taxon>Alphaproteobacteria</taxon>
        <taxon>Sphingomonadales</taxon>
        <taxon>Sphingomonadaceae</taxon>
        <taxon>Sphingopyxis</taxon>
    </lineage>
</organism>
<proteinExistence type="predicted"/>
<evidence type="ECO:0000313" key="1">
    <source>
        <dbReference type="EMBL" id="AJA11652.1"/>
    </source>
</evidence>
<sequence length="73" mass="8595">MDEPWRWSSRFNLIVLDSPFFSIYMTSRTKLLTGPSSDVLLRRCDRDISRQLHTPRLGTFNNLVDDRFYLGGL</sequence>
<dbReference type="OrthoDB" id="7450777at2"/>
<gene>
    <name evidence="1" type="ORF">SKP52_24050</name>
</gene>
<dbReference type="Proteomes" id="UP000030907">
    <property type="component" value="Plasmid pSfKp5.2"/>
</dbReference>
<geneLocation type="plasmid" evidence="1 2">
    <name>pSfKp5.2</name>
</geneLocation>
<dbReference type="AlphaFoldDB" id="A0A0A7PU94"/>